<evidence type="ECO:0000313" key="2">
    <source>
        <dbReference type="Proteomes" id="UP000006062"/>
    </source>
</evidence>
<dbReference type="KEGG" id="tvi:Thivi_1507"/>
<keyword evidence="2" id="KW-1185">Reference proteome</keyword>
<proteinExistence type="predicted"/>
<organism evidence="1 2">
    <name type="scientific">Thiocystis violascens (strain ATCC 17096 / DSM 198 / 6111)</name>
    <name type="common">Chromatium violascens</name>
    <dbReference type="NCBI Taxonomy" id="765911"/>
    <lineage>
        <taxon>Bacteria</taxon>
        <taxon>Pseudomonadati</taxon>
        <taxon>Pseudomonadota</taxon>
        <taxon>Gammaproteobacteria</taxon>
        <taxon>Chromatiales</taxon>
        <taxon>Chromatiaceae</taxon>
        <taxon>Thiocystis</taxon>
    </lineage>
</organism>
<protein>
    <submittedName>
        <fullName evidence="1">Uncharacterized protein</fullName>
    </submittedName>
</protein>
<accession>I3Y940</accession>
<dbReference type="HOGENOM" id="CLU_3349857_0_0_6"/>
<dbReference type="EMBL" id="CP003154">
    <property type="protein sequence ID" value="AFL73508.1"/>
    <property type="molecule type" value="Genomic_DNA"/>
</dbReference>
<reference evidence="1 2" key="1">
    <citation type="submission" date="2012-06" db="EMBL/GenBank/DDBJ databases">
        <title>Complete sequence of Thiocystis violascens DSM 198.</title>
        <authorList>
            <consortium name="US DOE Joint Genome Institute"/>
            <person name="Lucas S."/>
            <person name="Han J."/>
            <person name="Lapidus A."/>
            <person name="Cheng J.-F."/>
            <person name="Goodwin L."/>
            <person name="Pitluck S."/>
            <person name="Peters L."/>
            <person name="Ovchinnikova G."/>
            <person name="Teshima H."/>
            <person name="Detter J.C."/>
            <person name="Han C."/>
            <person name="Tapia R."/>
            <person name="Land M."/>
            <person name="Hauser L."/>
            <person name="Kyrpides N."/>
            <person name="Ivanova N."/>
            <person name="Pagani I."/>
            <person name="Vogl K."/>
            <person name="Liu Z."/>
            <person name="Frigaard N.-U."/>
            <person name="Bryant D."/>
            <person name="Woyke T."/>
        </authorList>
    </citation>
    <scope>NUCLEOTIDE SEQUENCE [LARGE SCALE GENOMIC DNA]</scope>
    <source>
        <strain evidence="2">ATCC 17096 / DSM 198 / 6111</strain>
    </source>
</reference>
<dbReference type="Proteomes" id="UP000006062">
    <property type="component" value="Chromosome"/>
</dbReference>
<evidence type="ECO:0000313" key="1">
    <source>
        <dbReference type="EMBL" id="AFL73508.1"/>
    </source>
</evidence>
<sequence>MSVTPAETWERPSPSLRRWLLIGSVLAAVALKHHHRA</sequence>
<gene>
    <name evidence="1" type="ordered locus">Thivi_1507</name>
</gene>
<name>I3Y940_THIV6</name>
<dbReference type="AlphaFoldDB" id="I3Y940"/>